<evidence type="ECO:0000256" key="3">
    <source>
        <dbReference type="ARBA" id="ARBA00022692"/>
    </source>
</evidence>
<evidence type="ECO:0000313" key="10">
    <source>
        <dbReference type="Proteomes" id="UP000199438"/>
    </source>
</evidence>
<feature type="transmembrane region" description="Helical" evidence="6">
    <location>
        <begin position="294"/>
        <end position="318"/>
    </location>
</feature>
<dbReference type="EMBL" id="FOKV01000001">
    <property type="protein sequence ID" value="SFB75454.1"/>
    <property type="molecule type" value="Genomic_DNA"/>
</dbReference>
<keyword evidence="9" id="KW-0449">Lipoprotein</keyword>
<dbReference type="InterPro" id="IPR050250">
    <property type="entry name" value="Macrolide_Exporter_MacB"/>
</dbReference>
<keyword evidence="10" id="KW-1185">Reference proteome</keyword>
<gene>
    <name evidence="9" type="ORF">SAMN04487907_101446</name>
</gene>
<feature type="domain" description="ABC3 transporter permease C-terminal" evidence="7">
    <location>
        <begin position="299"/>
        <end position="413"/>
    </location>
</feature>
<feature type="transmembrane region" description="Helical" evidence="6">
    <location>
        <begin position="339"/>
        <end position="366"/>
    </location>
</feature>
<feature type="domain" description="MacB-like periplasmic core" evidence="8">
    <location>
        <begin position="521"/>
        <end position="637"/>
    </location>
</feature>
<feature type="transmembrane region" description="Helical" evidence="6">
    <location>
        <begin position="767"/>
        <end position="787"/>
    </location>
</feature>
<keyword evidence="3 6" id="KW-0812">Transmembrane</keyword>
<feature type="transmembrane region" description="Helical" evidence="6">
    <location>
        <begin position="431"/>
        <end position="454"/>
    </location>
</feature>
<dbReference type="Pfam" id="PF02687">
    <property type="entry name" value="FtsX"/>
    <property type="match status" value="2"/>
</dbReference>
<sequence>MFKNYIKIAWRNLIKDKTFTGLNILGLSIAFAAAILLSIASIYELSFDNFHENKDRLFISYFISQNPEGAKATITQPLAMAPTLKEEVPGVKYASRYREGYNLVKKGEKELLLDLVFLDNDYFKMFSFPMLYGKKNDPLEHQNSVVVTAETANKIFGETNVIGKSFDIQVGGELKPFVVTAVLKDLPKNTNDDLSLAISMENTPYYQENLTEWGNRNHHVYVQLENGVDVADFEKNAQKFTNLHFKGDIDDAQRDGAQPNAEGNYKKLKLMSITDWHFVKLKDHLFEVSRSYPYLIFGIGMLIILIASVNFINMSVARSTKRLKEIGMRKTLGAAKSQLFIQFWAESVFIFLSSAIIGLLISLLIADPFQSLFRIPAEFSSIINPSMILGFLLILAVITLIAGGYPALLLSKLKTIQSLKGKLDMSGKNRLRNVLMVFQFSIAILLVTGTLVLWQQLHFMQNKNLGFNKEQVIAFPLNGKKSARESLKLLRNELQDNPNILNISGADNILGIDATGSRFESQMGFEYQGRNINTNVLAVDYDYIKTLDLKLKEGRDFNRSFATDSLSIIINEKMAKLLQEEEPLNKIIPIEGSRNYKIIGVLKDYNFQDLNREIAPLTISVDPNWDLYYAYLKVAPNTASQSYDAIEKAWANIEPNAEFAASFLDENIDRTFRNEKRLTSMITSGSIIAIVLSCIGLFAMSILVVTQRTKEIGVRKIVGAGVTNITLLLTKDFLILVGIAFVIATPIAWYFTNEWLQNYVFRIELSVWFFIASGILSLLIAVATISFRTVKAALQNPVKSLRTE</sequence>
<feature type="transmembrane region" description="Helical" evidence="6">
    <location>
        <begin position="733"/>
        <end position="752"/>
    </location>
</feature>
<feature type="domain" description="MacB-like periplasmic core" evidence="8">
    <location>
        <begin position="20"/>
        <end position="238"/>
    </location>
</feature>
<evidence type="ECO:0000256" key="2">
    <source>
        <dbReference type="ARBA" id="ARBA00022475"/>
    </source>
</evidence>
<name>A0A1I1DKT8_9FLAO</name>
<dbReference type="InterPro" id="IPR003838">
    <property type="entry name" value="ABC3_permease_C"/>
</dbReference>
<dbReference type="GO" id="GO:0022857">
    <property type="term" value="F:transmembrane transporter activity"/>
    <property type="evidence" value="ECO:0007669"/>
    <property type="project" value="TreeGrafter"/>
</dbReference>
<keyword evidence="4 6" id="KW-1133">Transmembrane helix</keyword>
<feature type="transmembrane region" description="Helical" evidence="6">
    <location>
        <begin position="21"/>
        <end position="43"/>
    </location>
</feature>
<dbReference type="Pfam" id="PF12704">
    <property type="entry name" value="MacB_PCD"/>
    <property type="match status" value="2"/>
</dbReference>
<dbReference type="STRING" id="1334022.SAMN04487907_101446"/>
<evidence type="ECO:0000259" key="8">
    <source>
        <dbReference type="Pfam" id="PF12704"/>
    </source>
</evidence>
<evidence type="ECO:0000256" key="1">
    <source>
        <dbReference type="ARBA" id="ARBA00004651"/>
    </source>
</evidence>
<keyword evidence="5 6" id="KW-0472">Membrane</keyword>
<dbReference type="GO" id="GO:0005886">
    <property type="term" value="C:plasma membrane"/>
    <property type="evidence" value="ECO:0007669"/>
    <property type="project" value="UniProtKB-SubCell"/>
</dbReference>
<feature type="transmembrane region" description="Helical" evidence="6">
    <location>
        <begin position="681"/>
        <end position="706"/>
    </location>
</feature>
<dbReference type="OrthoDB" id="8740261at2"/>
<evidence type="ECO:0000259" key="7">
    <source>
        <dbReference type="Pfam" id="PF02687"/>
    </source>
</evidence>
<accession>A0A1I1DKT8</accession>
<evidence type="ECO:0000256" key="4">
    <source>
        <dbReference type="ARBA" id="ARBA00022989"/>
    </source>
</evidence>
<dbReference type="RefSeq" id="WP_092539755.1">
    <property type="nucleotide sequence ID" value="NZ_FOKV01000001.1"/>
</dbReference>
<evidence type="ECO:0000256" key="6">
    <source>
        <dbReference type="SAM" id="Phobius"/>
    </source>
</evidence>
<protein>
    <submittedName>
        <fullName evidence="9">ABC-type transport system, involved in lipoprotein release, permease component</fullName>
    </submittedName>
</protein>
<keyword evidence="2" id="KW-1003">Cell membrane</keyword>
<reference evidence="10" key="1">
    <citation type="submission" date="2016-10" db="EMBL/GenBank/DDBJ databases">
        <authorList>
            <person name="Varghese N."/>
            <person name="Submissions S."/>
        </authorList>
    </citation>
    <scope>NUCLEOTIDE SEQUENCE [LARGE SCALE GENOMIC DNA]</scope>
    <source>
        <strain evidence="10">DSM 24499</strain>
    </source>
</reference>
<dbReference type="AlphaFoldDB" id="A0A1I1DKT8"/>
<feature type="domain" description="ABC3 transporter permease C-terminal" evidence="7">
    <location>
        <begin position="686"/>
        <end position="785"/>
    </location>
</feature>
<comment type="subcellular location">
    <subcellularLocation>
        <location evidence="1">Cell membrane</location>
        <topology evidence="1">Multi-pass membrane protein</topology>
    </subcellularLocation>
</comment>
<organism evidence="9 10">
    <name type="scientific">Zunongwangia mangrovi</name>
    <dbReference type="NCBI Taxonomy" id="1334022"/>
    <lineage>
        <taxon>Bacteria</taxon>
        <taxon>Pseudomonadati</taxon>
        <taxon>Bacteroidota</taxon>
        <taxon>Flavobacteriia</taxon>
        <taxon>Flavobacteriales</taxon>
        <taxon>Flavobacteriaceae</taxon>
        <taxon>Zunongwangia</taxon>
    </lineage>
</organism>
<dbReference type="Proteomes" id="UP000199438">
    <property type="component" value="Unassembled WGS sequence"/>
</dbReference>
<evidence type="ECO:0000313" key="9">
    <source>
        <dbReference type="EMBL" id="SFB75454.1"/>
    </source>
</evidence>
<proteinExistence type="predicted"/>
<feature type="transmembrane region" description="Helical" evidence="6">
    <location>
        <begin position="386"/>
        <end position="410"/>
    </location>
</feature>
<evidence type="ECO:0000256" key="5">
    <source>
        <dbReference type="ARBA" id="ARBA00023136"/>
    </source>
</evidence>
<dbReference type="PANTHER" id="PTHR30572:SF18">
    <property type="entry name" value="ABC-TYPE MACROLIDE FAMILY EXPORT SYSTEM PERMEASE COMPONENT 2"/>
    <property type="match status" value="1"/>
</dbReference>
<dbReference type="PANTHER" id="PTHR30572">
    <property type="entry name" value="MEMBRANE COMPONENT OF TRANSPORTER-RELATED"/>
    <property type="match status" value="1"/>
</dbReference>
<dbReference type="InterPro" id="IPR025857">
    <property type="entry name" value="MacB_PCD"/>
</dbReference>